<protein>
    <submittedName>
        <fullName evidence="2">Uncharacterized protein</fullName>
    </submittedName>
</protein>
<dbReference type="OMA" id="ANHRINR"/>
<proteinExistence type="predicted"/>
<gene>
    <name evidence="2" type="ORF">ARMGADRAFT_1113835</name>
</gene>
<dbReference type="AlphaFoldDB" id="A0A2H3D7E9"/>
<keyword evidence="3" id="KW-1185">Reference proteome</keyword>
<evidence type="ECO:0000256" key="1">
    <source>
        <dbReference type="SAM" id="MobiDB-lite"/>
    </source>
</evidence>
<dbReference type="InParanoid" id="A0A2H3D7E9"/>
<reference evidence="3" key="1">
    <citation type="journal article" date="2017" name="Nat. Ecol. Evol.">
        <title>Genome expansion and lineage-specific genetic innovations in the forest pathogenic fungi Armillaria.</title>
        <authorList>
            <person name="Sipos G."/>
            <person name="Prasanna A.N."/>
            <person name="Walter M.C."/>
            <person name="O'Connor E."/>
            <person name="Balint B."/>
            <person name="Krizsan K."/>
            <person name="Kiss B."/>
            <person name="Hess J."/>
            <person name="Varga T."/>
            <person name="Slot J."/>
            <person name="Riley R."/>
            <person name="Boka B."/>
            <person name="Rigling D."/>
            <person name="Barry K."/>
            <person name="Lee J."/>
            <person name="Mihaltcheva S."/>
            <person name="LaButti K."/>
            <person name="Lipzen A."/>
            <person name="Waldron R."/>
            <person name="Moloney N.M."/>
            <person name="Sperisen C."/>
            <person name="Kredics L."/>
            <person name="Vagvoelgyi C."/>
            <person name="Patrignani A."/>
            <person name="Fitzpatrick D."/>
            <person name="Nagy I."/>
            <person name="Doyle S."/>
            <person name="Anderson J.B."/>
            <person name="Grigoriev I.V."/>
            <person name="Gueldener U."/>
            <person name="Muensterkoetter M."/>
            <person name="Nagy L.G."/>
        </authorList>
    </citation>
    <scope>NUCLEOTIDE SEQUENCE [LARGE SCALE GENOMIC DNA]</scope>
    <source>
        <strain evidence="3">Ar21-2</strain>
    </source>
</reference>
<feature type="region of interest" description="Disordered" evidence="1">
    <location>
        <begin position="242"/>
        <end position="266"/>
    </location>
</feature>
<accession>A0A2H3D7E9</accession>
<dbReference type="EMBL" id="KZ293668">
    <property type="protein sequence ID" value="PBK89684.1"/>
    <property type="molecule type" value="Genomic_DNA"/>
</dbReference>
<evidence type="ECO:0000313" key="3">
    <source>
        <dbReference type="Proteomes" id="UP000217790"/>
    </source>
</evidence>
<organism evidence="2 3">
    <name type="scientific">Armillaria gallica</name>
    <name type="common">Bulbous honey fungus</name>
    <name type="synonym">Armillaria bulbosa</name>
    <dbReference type="NCBI Taxonomy" id="47427"/>
    <lineage>
        <taxon>Eukaryota</taxon>
        <taxon>Fungi</taxon>
        <taxon>Dikarya</taxon>
        <taxon>Basidiomycota</taxon>
        <taxon>Agaricomycotina</taxon>
        <taxon>Agaricomycetes</taxon>
        <taxon>Agaricomycetidae</taxon>
        <taxon>Agaricales</taxon>
        <taxon>Marasmiineae</taxon>
        <taxon>Physalacriaceae</taxon>
        <taxon>Armillaria</taxon>
    </lineage>
</organism>
<feature type="region of interest" description="Disordered" evidence="1">
    <location>
        <begin position="297"/>
        <end position="320"/>
    </location>
</feature>
<name>A0A2H3D7E9_ARMGA</name>
<dbReference type="OrthoDB" id="3223806at2759"/>
<sequence>MAVQQVRAQDTYVSMLMPEGHGYPLWLPDLPNNLPREYTPRGIRIGDLGYFDRAGEFVYLFNVCKGANHRINRNRTPPDFVPLIGIPEDNERGRPDRYMGNTKIYAVSQEQKSVGADVSVKASIGSATLGANIEFEFSCSSTQAAFLVLPKGGTSYQSEYPVKFENHALTYGVSWYNYASNQGRDIPNKMLYLVTGCVKCSCWGNASYSHSTESRKTSLRLSAAEFSSGGLHYNWEVDTEHPVYSRSHPGPPSNDRHNEGPPSTRENQTVFLSGYAITVQSRLSLTGKKLVAKTDLIDTSSSEPPQAGPSKPSHTGTASGTAQVSPVFLFAGLNVQL</sequence>
<dbReference type="Proteomes" id="UP000217790">
    <property type="component" value="Unassembled WGS sequence"/>
</dbReference>
<evidence type="ECO:0000313" key="2">
    <source>
        <dbReference type="EMBL" id="PBK89684.1"/>
    </source>
</evidence>